<dbReference type="AlphaFoldDB" id="A0A1F5HY27"/>
<dbReference type="GO" id="GO:0003723">
    <property type="term" value="F:RNA binding"/>
    <property type="evidence" value="ECO:0007669"/>
    <property type="project" value="InterPro"/>
</dbReference>
<evidence type="ECO:0000259" key="3">
    <source>
        <dbReference type="Pfam" id="PF00849"/>
    </source>
</evidence>
<dbReference type="GO" id="GO:0009982">
    <property type="term" value="F:pseudouridine synthase activity"/>
    <property type="evidence" value="ECO:0007669"/>
    <property type="project" value="InterPro"/>
</dbReference>
<dbReference type="CDD" id="cd02869">
    <property type="entry name" value="PseudoU_synth_RluA_like"/>
    <property type="match status" value="1"/>
</dbReference>
<comment type="similarity">
    <text evidence="1">Belongs to the pseudouridine synthase RluA family.</text>
</comment>
<dbReference type="GO" id="GO:0140098">
    <property type="term" value="F:catalytic activity, acting on RNA"/>
    <property type="evidence" value="ECO:0007669"/>
    <property type="project" value="UniProtKB-ARBA"/>
</dbReference>
<comment type="caution">
    <text evidence="4">The sequence shown here is derived from an EMBL/GenBank/DDBJ whole genome shotgun (WGS) entry which is preliminary data.</text>
</comment>
<reference evidence="4 5" key="1">
    <citation type="journal article" date="2016" name="Nat. Commun.">
        <title>Thousands of microbial genomes shed light on interconnected biogeochemical processes in an aquifer system.</title>
        <authorList>
            <person name="Anantharaman K."/>
            <person name="Brown C.T."/>
            <person name="Hug L.A."/>
            <person name="Sharon I."/>
            <person name="Castelle C.J."/>
            <person name="Probst A.J."/>
            <person name="Thomas B.C."/>
            <person name="Singh A."/>
            <person name="Wilkins M.J."/>
            <person name="Karaoz U."/>
            <person name="Brodie E.L."/>
            <person name="Williams K.H."/>
            <person name="Hubbard S.S."/>
            <person name="Banfield J.F."/>
        </authorList>
    </citation>
    <scope>NUCLEOTIDE SEQUENCE [LARGE SCALE GENOMIC DNA]</scope>
</reference>
<feature type="domain" description="Pseudouridine synthase RsuA/RluA-like" evidence="3">
    <location>
        <begin position="9"/>
        <end position="194"/>
    </location>
</feature>
<dbReference type="EMBL" id="MFBS01000030">
    <property type="protein sequence ID" value="OGE08869.1"/>
    <property type="molecule type" value="Genomic_DNA"/>
</dbReference>
<dbReference type="Proteomes" id="UP000179227">
    <property type="component" value="Unassembled WGS sequence"/>
</dbReference>
<dbReference type="Pfam" id="PF00849">
    <property type="entry name" value="PseudoU_synth_2"/>
    <property type="match status" value="1"/>
</dbReference>
<evidence type="ECO:0000256" key="1">
    <source>
        <dbReference type="ARBA" id="ARBA00010876"/>
    </source>
</evidence>
<sequence>MKIIFENDQFLVIDKPSGLIVNRSETIQEETLQDQISKYLNLGNNNLGIGDRAGIVHRLDKETSGLLVIAKTETSFENLQNQFVQRQVKKKYLALVHGKVAKDHGSIEVSLQRVGKFGKFGVLKNRQTGGRESTTEYDLIKQLRFDDRQFERLLLKNISKSRINYLNVNAHDYSFLKVLPKTGRTHQIRVVLKHIGHPIVSDLIYAPNKLLKFDLAWCPRLFLHAARLEFRDSGSGKIVSFESRLPNDLKNAMLNLLETRN</sequence>
<dbReference type="InterPro" id="IPR006224">
    <property type="entry name" value="PsdUridine_synth_RluA-like_CS"/>
</dbReference>
<dbReference type="InterPro" id="IPR020103">
    <property type="entry name" value="PsdUridine_synth_cat_dom_sf"/>
</dbReference>
<dbReference type="PANTHER" id="PTHR21600">
    <property type="entry name" value="MITOCHONDRIAL RNA PSEUDOURIDINE SYNTHASE"/>
    <property type="match status" value="1"/>
</dbReference>
<name>A0A1F5HY27_9BACT</name>
<evidence type="ECO:0000256" key="2">
    <source>
        <dbReference type="ARBA" id="ARBA00023235"/>
    </source>
</evidence>
<accession>A0A1F5HY27</accession>
<dbReference type="PANTHER" id="PTHR21600:SF44">
    <property type="entry name" value="RIBOSOMAL LARGE SUBUNIT PSEUDOURIDINE SYNTHASE D"/>
    <property type="match status" value="1"/>
</dbReference>
<evidence type="ECO:0000313" key="4">
    <source>
        <dbReference type="EMBL" id="OGE08869.1"/>
    </source>
</evidence>
<dbReference type="InterPro" id="IPR050188">
    <property type="entry name" value="RluA_PseudoU_synthase"/>
</dbReference>
<evidence type="ECO:0000313" key="5">
    <source>
        <dbReference type="Proteomes" id="UP000179227"/>
    </source>
</evidence>
<dbReference type="STRING" id="1797729.A3A60_00760"/>
<organism evidence="4 5">
    <name type="scientific">Candidatus Curtissbacteria bacterium RIFCSPLOWO2_01_FULL_42_26</name>
    <dbReference type="NCBI Taxonomy" id="1797729"/>
    <lineage>
        <taxon>Bacteria</taxon>
        <taxon>Candidatus Curtissiibacteriota</taxon>
    </lineage>
</organism>
<gene>
    <name evidence="4" type="ORF">A3A60_00760</name>
</gene>
<dbReference type="InterPro" id="IPR006145">
    <property type="entry name" value="PsdUridine_synth_RsuA/RluA"/>
</dbReference>
<dbReference type="GO" id="GO:0000455">
    <property type="term" value="P:enzyme-directed rRNA pseudouridine synthesis"/>
    <property type="evidence" value="ECO:0007669"/>
    <property type="project" value="TreeGrafter"/>
</dbReference>
<proteinExistence type="inferred from homology"/>
<dbReference type="PROSITE" id="PS01129">
    <property type="entry name" value="PSI_RLU"/>
    <property type="match status" value="1"/>
</dbReference>
<keyword evidence="2" id="KW-0413">Isomerase</keyword>
<dbReference type="Gene3D" id="3.30.2350.10">
    <property type="entry name" value="Pseudouridine synthase"/>
    <property type="match status" value="1"/>
</dbReference>
<dbReference type="SUPFAM" id="SSF55120">
    <property type="entry name" value="Pseudouridine synthase"/>
    <property type="match status" value="1"/>
</dbReference>
<protein>
    <recommendedName>
        <fullName evidence="3">Pseudouridine synthase RsuA/RluA-like domain-containing protein</fullName>
    </recommendedName>
</protein>